<proteinExistence type="predicted"/>
<feature type="compositionally biased region" description="Low complexity" evidence="1">
    <location>
        <begin position="60"/>
        <end position="84"/>
    </location>
</feature>
<feature type="region of interest" description="Disordered" evidence="1">
    <location>
        <begin position="1"/>
        <end position="23"/>
    </location>
</feature>
<gene>
    <name evidence="2" type="ORF">Q605_AUC00886G0003</name>
</gene>
<evidence type="ECO:0000313" key="2">
    <source>
        <dbReference type="EMBL" id="ETJ03118.1"/>
    </source>
</evidence>
<organism evidence="2 3">
    <name type="scientific">Actinomyces urogenitalis DORA_12</name>
    <dbReference type="NCBI Taxonomy" id="1403939"/>
    <lineage>
        <taxon>Bacteria</taxon>
        <taxon>Bacillati</taxon>
        <taxon>Actinomycetota</taxon>
        <taxon>Actinomycetes</taxon>
        <taxon>Actinomycetales</taxon>
        <taxon>Actinomycetaceae</taxon>
        <taxon>Actinomyces</taxon>
    </lineage>
</organism>
<accession>W1VAR2</accession>
<dbReference type="EMBL" id="AZLV01000886">
    <property type="protein sequence ID" value="ETJ03118.1"/>
    <property type="molecule type" value="Genomic_DNA"/>
</dbReference>
<dbReference type="Proteomes" id="UP000018852">
    <property type="component" value="Unassembled WGS sequence"/>
</dbReference>
<protein>
    <submittedName>
        <fullName evidence="2">Uncharacterized protein</fullName>
    </submittedName>
</protein>
<dbReference type="AlphaFoldDB" id="W1VAR2"/>
<reference evidence="2 3" key="1">
    <citation type="submission" date="2013-12" db="EMBL/GenBank/DDBJ databases">
        <title>A Varibaculum cambriense genome reconstructed from a premature infant gut community with otherwise low bacterial novelty that shifts toward anaerobic metabolism during the third week of life.</title>
        <authorList>
            <person name="Brown C.T."/>
            <person name="Sharon I."/>
            <person name="Thomas B.C."/>
            <person name="Castelle C.J."/>
            <person name="Morowitz M.J."/>
            <person name="Banfield J.F."/>
        </authorList>
    </citation>
    <scope>NUCLEOTIDE SEQUENCE [LARGE SCALE GENOMIC DNA]</scope>
    <source>
        <strain evidence="3">DORA_12</strain>
    </source>
</reference>
<feature type="compositionally biased region" description="Low complexity" evidence="1">
    <location>
        <begin position="10"/>
        <end position="23"/>
    </location>
</feature>
<sequence>MREDPPALISGSGTPSTGRSPTTTLMLTSAWPTIQAMMPPVTTLTYRSLLRRIMRAQHQPTTAKSTMTTTVPTSPSSSPRTAKT</sequence>
<comment type="caution">
    <text evidence="2">The sequence shown here is derived from an EMBL/GenBank/DDBJ whole genome shotgun (WGS) entry which is preliminary data.</text>
</comment>
<evidence type="ECO:0000256" key="1">
    <source>
        <dbReference type="SAM" id="MobiDB-lite"/>
    </source>
</evidence>
<name>W1VAR2_9ACTO</name>
<evidence type="ECO:0000313" key="3">
    <source>
        <dbReference type="Proteomes" id="UP000018852"/>
    </source>
</evidence>
<feature type="region of interest" description="Disordered" evidence="1">
    <location>
        <begin position="57"/>
        <end position="84"/>
    </location>
</feature>